<dbReference type="PRINTS" id="PR00359">
    <property type="entry name" value="BP450"/>
</dbReference>
<dbReference type="GO" id="GO:0020037">
    <property type="term" value="F:heme binding"/>
    <property type="evidence" value="ECO:0007669"/>
    <property type="project" value="InterPro"/>
</dbReference>
<evidence type="ECO:0000256" key="3">
    <source>
        <dbReference type="SAM" id="MobiDB-lite"/>
    </source>
</evidence>
<dbReference type="AlphaFoldDB" id="A0A367F315"/>
<organism evidence="4 5">
    <name type="scientific">Streptomyces diacarni</name>
    <dbReference type="NCBI Taxonomy" id="2800381"/>
    <lineage>
        <taxon>Bacteria</taxon>
        <taxon>Bacillati</taxon>
        <taxon>Actinomycetota</taxon>
        <taxon>Actinomycetes</taxon>
        <taxon>Kitasatosporales</taxon>
        <taxon>Streptomycetaceae</taxon>
        <taxon>Streptomyces</taxon>
    </lineage>
</organism>
<dbReference type="GO" id="GO:0005506">
    <property type="term" value="F:iron ion binding"/>
    <property type="evidence" value="ECO:0007669"/>
    <property type="project" value="InterPro"/>
</dbReference>
<dbReference type="Gene3D" id="1.10.630.10">
    <property type="entry name" value="Cytochrome P450"/>
    <property type="match status" value="1"/>
</dbReference>
<keyword evidence="5" id="KW-1185">Reference proteome</keyword>
<protein>
    <submittedName>
        <fullName evidence="4">Cytochrome P450</fullName>
    </submittedName>
</protein>
<keyword evidence="2" id="KW-0479">Metal-binding</keyword>
<feature type="region of interest" description="Disordered" evidence="3">
    <location>
        <begin position="1"/>
        <end position="23"/>
    </location>
</feature>
<dbReference type="InterPro" id="IPR001128">
    <property type="entry name" value="Cyt_P450"/>
</dbReference>
<dbReference type="GO" id="GO:0004497">
    <property type="term" value="F:monooxygenase activity"/>
    <property type="evidence" value="ECO:0007669"/>
    <property type="project" value="UniProtKB-KW"/>
</dbReference>
<dbReference type="PROSITE" id="PS00086">
    <property type="entry name" value="CYTOCHROME_P450"/>
    <property type="match status" value="1"/>
</dbReference>
<gene>
    <name evidence="4" type="ORF">DTL70_10350</name>
</gene>
<evidence type="ECO:0000256" key="2">
    <source>
        <dbReference type="RuleBase" id="RU000461"/>
    </source>
</evidence>
<keyword evidence="2" id="KW-0349">Heme</keyword>
<dbReference type="InterPro" id="IPR017972">
    <property type="entry name" value="Cyt_P450_CS"/>
</dbReference>
<dbReference type="PANTHER" id="PTHR46696">
    <property type="entry name" value="P450, PUTATIVE (EUROFUNG)-RELATED"/>
    <property type="match status" value="1"/>
</dbReference>
<evidence type="ECO:0000256" key="1">
    <source>
        <dbReference type="ARBA" id="ARBA00010617"/>
    </source>
</evidence>
<keyword evidence="2" id="KW-0408">Iron</keyword>
<dbReference type="InterPro" id="IPR036396">
    <property type="entry name" value="Cyt_P450_sf"/>
</dbReference>
<dbReference type="GO" id="GO:0016705">
    <property type="term" value="F:oxidoreductase activity, acting on paired donors, with incorporation or reduction of molecular oxygen"/>
    <property type="evidence" value="ECO:0007669"/>
    <property type="project" value="InterPro"/>
</dbReference>
<name>A0A367F315_9ACTN</name>
<dbReference type="InterPro" id="IPR002397">
    <property type="entry name" value="Cyt_P450_B"/>
</dbReference>
<comment type="similarity">
    <text evidence="1 2">Belongs to the cytochrome P450 family.</text>
</comment>
<reference evidence="4 5" key="1">
    <citation type="submission" date="2018-06" db="EMBL/GenBank/DDBJ databases">
        <title>Streptomyces reniochalinae sp. nov. and Streptomyces diacarnus sp. nov. from marine sponges.</title>
        <authorList>
            <person name="Li L."/>
        </authorList>
    </citation>
    <scope>NUCLEOTIDE SEQUENCE [LARGE SCALE GENOMIC DNA]</scope>
    <source>
        <strain evidence="4 5">LHW51701</strain>
    </source>
</reference>
<keyword evidence="2" id="KW-0503">Monooxygenase</keyword>
<evidence type="ECO:0000313" key="5">
    <source>
        <dbReference type="Proteomes" id="UP000252914"/>
    </source>
</evidence>
<dbReference type="SUPFAM" id="SSF48264">
    <property type="entry name" value="Cytochrome P450"/>
    <property type="match status" value="1"/>
</dbReference>
<evidence type="ECO:0000313" key="4">
    <source>
        <dbReference type="EMBL" id="RCG24736.1"/>
    </source>
</evidence>
<sequence>MSENEGAAMDTGSPPPAGGCPFGPNGAGFNPFATPGFADLYQQFETAREMSPVFYSEPFHMWIVSRYDDVLAILKDADRFSSSTRPIILSSFPDGIRTVLERTHTFAAPNLAFDGRPAHDRLRGPVAKYFSAKAMIRRESRIRDIMTRCLDEIPEGSPFDLVESFARPVASRVIIDLAGLPPADHGRIMRYHEAVNGFFFGDPPVERQPGYAQDVQELEAYLAEVIDQCRRTPRDGLISHLLQLVAKGEADYTDAELISLISFDVLAAGIRPAGFVIVNLCRELLRDPRHWESVRADPSLFDSAFNEALRRSGIGLGVFRTTTAEVDVAGTRIPAGSVIWAMVSSADYDESRFPDPAVFDPSRTNLAGSLHFSQGLHYCLGSYLARTVARVGIDLLMRRHPGLRLVPDQRIEYEPSINLMIPAALLVER</sequence>
<dbReference type="Pfam" id="PF00067">
    <property type="entry name" value="p450"/>
    <property type="match status" value="1"/>
</dbReference>
<proteinExistence type="inferred from homology"/>
<dbReference type="RefSeq" id="WP_114021587.1">
    <property type="nucleotide sequence ID" value="NZ_JBEYTF010000022.1"/>
</dbReference>
<dbReference type="PANTHER" id="PTHR46696:SF1">
    <property type="entry name" value="CYTOCHROME P450 YJIB-RELATED"/>
    <property type="match status" value="1"/>
</dbReference>
<keyword evidence="2" id="KW-0560">Oxidoreductase</keyword>
<dbReference type="EMBL" id="QOIN01000039">
    <property type="protein sequence ID" value="RCG24736.1"/>
    <property type="molecule type" value="Genomic_DNA"/>
</dbReference>
<comment type="caution">
    <text evidence="4">The sequence shown here is derived from an EMBL/GenBank/DDBJ whole genome shotgun (WGS) entry which is preliminary data.</text>
</comment>
<dbReference type="Proteomes" id="UP000252914">
    <property type="component" value="Unassembled WGS sequence"/>
</dbReference>
<accession>A0A367F315</accession>